<dbReference type="EMBL" id="FN554971">
    <property type="protein sequence ID" value="CBH13652.1"/>
    <property type="molecule type" value="Genomic_DNA"/>
</dbReference>
<dbReference type="AlphaFoldDB" id="C9ZW63"/>
<protein>
    <recommendedName>
        <fullName evidence="3">Trafficking protein particle complex subunit</fullName>
    </recommendedName>
</protein>
<dbReference type="GO" id="GO:0005737">
    <property type="term" value="C:cytoplasm"/>
    <property type="evidence" value="ECO:0007669"/>
    <property type="project" value="GOC"/>
</dbReference>
<dbReference type="Proteomes" id="UP000002316">
    <property type="component" value="Chromosome 8"/>
</dbReference>
<evidence type="ECO:0000313" key="1">
    <source>
        <dbReference type="EMBL" id="CBH13652.1"/>
    </source>
</evidence>
<name>C9ZW63_TRYB9</name>
<dbReference type="FunFam" id="3.30.450.70:FF:000033">
    <property type="match status" value="1"/>
</dbReference>
<dbReference type="InterPro" id="IPR006722">
    <property type="entry name" value="Sedlin"/>
</dbReference>
<dbReference type="PANTHER" id="PTHR12403">
    <property type="entry name" value="TRAFFICKING PROTEIN PARTICLE COMPLEX SUBUNIT 2"/>
    <property type="match status" value="1"/>
</dbReference>
<evidence type="ECO:0000313" key="2">
    <source>
        <dbReference type="Proteomes" id="UP000002316"/>
    </source>
</evidence>
<dbReference type="Pfam" id="PF04628">
    <property type="entry name" value="Sedlin_N"/>
    <property type="match status" value="1"/>
</dbReference>
<reference evidence="2" key="1">
    <citation type="journal article" date="2010" name="PLoS Negl. Trop. Dis.">
        <title>The genome sequence of Trypanosoma brucei gambiense, causative agent of chronic human african trypanosomiasis.</title>
        <authorList>
            <person name="Jackson A.P."/>
            <person name="Sanders M."/>
            <person name="Berry A."/>
            <person name="McQuillan J."/>
            <person name="Aslett M.A."/>
            <person name="Quail M.A."/>
            <person name="Chukualim B."/>
            <person name="Capewell P."/>
            <person name="MacLeod A."/>
            <person name="Melville S.E."/>
            <person name="Gibson W."/>
            <person name="Barry J.D."/>
            <person name="Berriman M."/>
            <person name="Hertz-Fowler C."/>
        </authorList>
    </citation>
    <scope>NUCLEOTIDE SEQUENCE [LARGE SCALE GENOMIC DNA]</scope>
    <source>
        <strain evidence="2">MHOM/CI/86/DAL972</strain>
    </source>
</reference>
<dbReference type="GO" id="GO:0006888">
    <property type="term" value="P:endoplasmic reticulum to Golgi vesicle-mediated transport"/>
    <property type="evidence" value="ECO:0007669"/>
    <property type="project" value="InterPro"/>
</dbReference>
<dbReference type="CDD" id="cd14825">
    <property type="entry name" value="TRAPPC2_sedlin"/>
    <property type="match status" value="1"/>
</dbReference>
<accession>C9ZW63</accession>
<dbReference type="RefSeq" id="XP_011775928.1">
    <property type="nucleotide sequence ID" value="XM_011777626.1"/>
</dbReference>
<dbReference type="GeneID" id="23863812"/>
<dbReference type="Gene3D" id="3.30.450.70">
    <property type="match status" value="1"/>
</dbReference>
<dbReference type="OrthoDB" id="10252102at2759"/>
<dbReference type="KEGG" id="tbg:TbgDal_VIII5900"/>
<dbReference type="SUPFAM" id="SSF64356">
    <property type="entry name" value="SNARE-like"/>
    <property type="match status" value="1"/>
</dbReference>
<organism evidence="1 2">
    <name type="scientific">Trypanosoma brucei gambiense (strain MHOM/CI/86/DAL972)</name>
    <dbReference type="NCBI Taxonomy" id="679716"/>
    <lineage>
        <taxon>Eukaryota</taxon>
        <taxon>Discoba</taxon>
        <taxon>Euglenozoa</taxon>
        <taxon>Kinetoplastea</taxon>
        <taxon>Metakinetoplastina</taxon>
        <taxon>Trypanosomatida</taxon>
        <taxon>Trypanosomatidae</taxon>
        <taxon>Trypanosoma</taxon>
    </lineage>
</organism>
<dbReference type="InterPro" id="IPR011012">
    <property type="entry name" value="Longin-like_dom_sf"/>
</dbReference>
<gene>
    <name evidence="1" type="ORF">TbgDal_VIII5900</name>
</gene>
<proteinExistence type="predicted"/>
<sequence>MLDVFLFSPPPLHLSLSPFITKPHPLPAHVRWKRRFFRRREPSTMLMVVGPDDSTLFECEKFSDNDSVNMSHQLTLYASMDLLDDALWKTGDFFLPSIDKPLDGKYSVSAYVGLAPIKLLLMKEHESDKETRLFLSEAYGLCVRYLMNPFSSLKTPVRAVLAENLRRLYQRFSPC</sequence>
<evidence type="ECO:0008006" key="3">
    <source>
        <dbReference type="Google" id="ProtNLM"/>
    </source>
</evidence>
<dbReference type="VEuPathDB" id="TriTrypDB:Tbg972.8.5900"/>